<dbReference type="FunFam" id="1.25.10.10:FF:000063">
    <property type="entry name" value="Putative cytoskeleton-associated protein 5"/>
    <property type="match status" value="1"/>
</dbReference>
<evidence type="ECO:0000313" key="11">
    <source>
        <dbReference type="Proteomes" id="UP000054097"/>
    </source>
</evidence>
<feature type="region of interest" description="Disordered" evidence="8">
    <location>
        <begin position="1473"/>
        <end position="1604"/>
    </location>
</feature>
<reference evidence="11" key="2">
    <citation type="submission" date="2015-01" db="EMBL/GenBank/DDBJ databases">
        <title>Evolutionary Origins and Diversification of the Mycorrhizal Mutualists.</title>
        <authorList>
            <consortium name="DOE Joint Genome Institute"/>
            <consortium name="Mycorrhizal Genomics Consortium"/>
            <person name="Kohler A."/>
            <person name="Kuo A."/>
            <person name="Nagy L.G."/>
            <person name="Floudas D."/>
            <person name="Copeland A."/>
            <person name="Barry K.W."/>
            <person name="Cichocki N."/>
            <person name="Veneault-Fourrey C."/>
            <person name="LaButti K."/>
            <person name="Lindquist E.A."/>
            <person name="Lipzen A."/>
            <person name="Lundell T."/>
            <person name="Morin E."/>
            <person name="Murat C."/>
            <person name="Riley R."/>
            <person name="Ohm R."/>
            <person name="Sun H."/>
            <person name="Tunlid A."/>
            <person name="Henrissat B."/>
            <person name="Grigoriev I.V."/>
            <person name="Hibbett D.S."/>
            <person name="Martin F."/>
        </authorList>
    </citation>
    <scope>NUCLEOTIDE SEQUENCE [LARGE SCALE GENOMIC DNA]</scope>
    <source>
        <strain evidence="11">MAFF 305830</strain>
    </source>
</reference>
<keyword evidence="7" id="KW-0206">Cytoskeleton</keyword>
<dbReference type="GO" id="GO:0030951">
    <property type="term" value="P:establishment or maintenance of microtubule cytoskeleton polarity"/>
    <property type="evidence" value="ECO:0007669"/>
    <property type="project" value="InterPro"/>
</dbReference>
<feature type="domain" description="TOG" evidence="9">
    <location>
        <begin position="277"/>
        <end position="512"/>
    </location>
</feature>
<dbReference type="EMBL" id="KN824307">
    <property type="protein sequence ID" value="KIM26303.1"/>
    <property type="molecule type" value="Genomic_DNA"/>
</dbReference>
<dbReference type="Pfam" id="PF21041">
    <property type="entry name" value="XMAP215_CLASP_TOG"/>
    <property type="match status" value="4"/>
</dbReference>
<feature type="compositionally biased region" description="Polar residues" evidence="8">
    <location>
        <begin position="1524"/>
        <end position="1540"/>
    </location>
</feature>
<evidence type="ECO:0000256" key="8">
    <source>
        <dbReference type="SAM" id="MobiDB-lite"/>
    </source>
</evidence>
<keyword evidence="11" id="KW-1185">Reference proteome</keyword>
<feature type="region of interest" description="Disordered" evidence="8">
    <location>
        <begin position="2095"/>
        <end position="2116"/>
    </location>
</feature>
<keyword evidence="6" id="KW-0131">Cell cycle</keyword>
<feature type="compositionally biased region" description="Polar residues" evidence="8">
    <location>
        <begin position="1909"/>
        <end position="1922"/>
    </location>
</feature>
<comment type="subcellular location">
    <subcellularLocation>
        <location evidence="1">Cytoplasm</location>
        <location evidence="1">Cytoskeleton</location>
        <location evidence="1">Spindle</location>
    </subcellularLocation>
</comment>
<dbReference type="GO" id="GO:0061863">
    <property type="term" value="F:microtubule plus end polymerase"/>
    <property type="evidence" value="ECO:0007669"/>
    <property type="project" value="InterPro"/>
</dbReference>
<feature type="compositionally biased region" description="Low complexity" evidence="8">
    <location>
        <begin position="1927"/>
        <end position="1939"/>
    </location>
</feature>
<feature type="domain" description="TOG" evidence="9">
    <location>
        <begin position="862"/>
        <end position="1095"/>
    </location>
</feature>
<dbReference type="GO" id="GO:1990571">
    <property type="term" value="P:meiotic centromere clustering"/>
    <property type="evidence" value="ECO:0007669"/>
    <property type="project" value="UniProtKB-ARBA"/>
</dbReference>
<feature type="compositionally biased region" description="Polar residues" evidence="8">
    <location>
        <begin position="2095"/>
        <end position="2105"/>
    </location>
</feature>
<dbReference type="FunFam" id="1.25.10.10:FF:000019">
    <property type="entry name" value="Cytoskeleton-associated protein 5"/>
    <property type="match status" value="1"/>
</dbReference>
<dbReference type="InterPro" id="IPR045110">
    <property type="entry name" value="XMAP215"/>
</dbReference>
<dbReference type="InterPro" id="IPR016024">
    <property type="entry name" value="ARM-type_fold"/>
</dbReference>
<evidence type="ECO:0000256" key="3">
    <source>
        <dbReference type="ARBA" id="ARBA00022490"/>
    </source>
</evidence>
<dbReference type="GO" id="GO:0099070">
    <property type="term" value="C:static microtubule bundle"/>
    <property type="evidence" value="ECO:0007669"/>
    <property type="project" value="UniProtKB-ARBA"/>
</dbReference>
<evidence type="ECO:0000313" key="10">
    <source>
        <dbReference type="EMBL" id="KIM26303.1"/>
    </source>
</evidence>
<accession>A0A0C2WIV5</accession>
<dbReference type="OrthoDB" id="205662at2759"/>
<dbReference type="InterPro" id="IPR034085">
    <property type="entry name" value="TOG"/>
</dbReference>
<dbReference type="GO" id="GO:0051010">
    <property type="term" value="F:microtubule plus-end binding"/>
    <property type="evidence" value="ECO:0007669"/>
    <property type="project" value="InterPro"/>
</dbReference>
<dbReference type="GO" id="GO:0051315">
    <property type="term" value="P:attachment of mitotic spindle microtubules to kinetochore"/>
    <property type="evidence" value="ECO:0007669"/>
    <property type="project" value="UniProtKB-ARBA"/>
</dbReference>
<dbReference type="HOGENOM" id="CLU_000539_0_0_1"/>
<comment type="similarity">
    <text evidence="2">Belongs to the CLASP family.</text>
</comment>
<dbReference type="SUPFAM" id="SSF48371">
    <property type="entry name" value="ARM repeat"/>
    <property type="match status" value="2"/>
</dbReference>
<dbReference type="Pfam" id="PF12348">
    <property type="entry name" value="CLASP_N"/>
    <property type="match status" value="1"/>
</dbReference>
<dbReference type="InterPro" id="IPR011989">
    <property type="entry name" value="ARM-like"/>
</dbReference>
<feature type="region of interest" description="Disordered" evidence="8">
    <location>
        <begin position="1133"/>
        <end position="1153"/>
    </location>
</feature>
<dbReference type="GO" id="GO:0044732">
    <property type="term" value="C:mitotic spindle pole body"/>
    <property type="evidence" value="ECO:0007669"/>
    <property type="project" value="UniProtKB-ARBA"/>
</dbReference>
<evidence type="ECO:0000259" key="9">
    <source>
        <dbReference type="SMART" id="SM01349"/>
    </source>
</evidence>
<dbReference type="Proteomes" id="UP000054097">
    <property type="component" value="Unassembled WGS sequence"/>
</dbReference>
<feature type="region of interest" description="Disordered" evidence="8">
    <location>
        <begin position="833"/>
        <end position="857"/>
    </location>
</feature>
<evidence type="ECO:0000256" key="1">
    <source>
        <dbReference type="ARBA" id="ARBA00004186"/>
    </source>
</evidence>
<dbReference type="SMART" id="SM01349">
    <property type="entry name" value="TOG"/>
    <property type="match status" value="5"/>
</dbReference>
<dbReference type="STRING" id="933852.A0A0C2WIV5"/>
<dbReference type="GO" id="GO:0005881">
    <property type="term" value="C:cytoplasmic microtubule"/>
    <property type="evidence" value="ECO:0007669"/>
    <property type="project" value="UniProtKB-ARBA"/>
</dbReference>
<dbReference type="GO" id="GO:0046785">
    <property type="term" value="P:microtubule polymerization"/>
    <property type="evidence" value="ECO:0007669"/>
    <property type="project" value="InterPro"/>
</dbReference>
<name>A0A0C2WIV5_SERVB</name>
<feature type="compositionally biased region" description="Low complexity" evidence="8">
    <location>
        <begin position="515"/>
        <end position="526"/>
    </location>
</feature>
<protein>
    <recommendedName>
        <fullName evidence="9">TOG domain-containing protein</fullName>
    </recommendedName>
</protein>
<dbReference type="FunFam" id="1.25.10.10:FF:000068">
    <property type="entry name" value="cytoskeleton-associated protein 5 isoform X1"/>
    <property type="match status" value="1"/>
</dbReference>
<evidence type="ECO:0000256" key="5">
    <source>
        <dbReference type="ARBA" id="ARBA00022701"/>
    </source>
</evidence>
<dbReference type="PANTHER" id="PTHR12609">
    <property type="entry name" value="MICROTUBULE ASSOCIATED PROTEIN XMAP215"/>
    <property type="match status" value="1"/>
</dbReference>
<dbReference type="GO" id="GO:1990498">
    <property type="term" value="C:mitotic spindle microtubule"/>
    <property type="evidence" value="ECO:0007669"/>
    <property type="project" value="UniProtKB-ARBA"/>
</dbReference>
<evidence type="ECO:0000256" key="7">
    <source>
        <dbReference type="ARBA" id="ARBA00023212"/>
    </source>
</evidence>
<dbReference type="GO" id="GO:0051301">
    <property type="term" value="P:cell division"/>
    <property type="evidence" value="ECO:0007669"/>
    <property type="project" value="UniProtKB-KW"/>
</dbReference>
<feature type="region of interest" description="Disordered" evidence="8">
    <location>
        <begin position="1889"/>
        <end position="1952"/>
    </location>
</feature>
<dbReference type="InterPro" id="IPR024395">
    <property type="entry name" value="CLASP_N_dom"/>
</dbReference>
<gene>
    <name evidence="10" type="ORF">M408DRAFT_330667</name>
</gene>
<evidence type="ECO:0000256" key="4">
    <source>
        <dbReference type="ARBA" id="ARBA00022618"/>
    </source>
</evidence>
<sequence length="2137" mass="229270">MDGAPPPEEDFSALSISERLAHKNWKARVSAYEALVKTFQATPSETDPAFKPYTSNPDTLKKIVTDANAVAQEKGVETVIAFVKFAGENAARTRDAVVPALVDKCLGSTRQGTKQKALELILEYVEVENGAAAIVEDILPGLNAKQPKTVSGCVTALKDIIRLFGPTVCPPKSVFKALPKIFAHSDKTVRAEGSLLVQSLYSYVGDAIQPAIAELKPVQIKELTEACDALKAEGKGPGSFKPERFTRAGAREREAAADAGVDAAEEEAAPAEVDPTAFMEEVDVVAKFPQGLYTDLASSKWKERKTALDDLAAVLTPLQKIKDAPSDFGELVKALAGRMSDANIMCVIAAASCVEGLCKGLGTPFSRYREIIVNPMMERLKERKQNVTDALGQALDAVFATVNFPDIIGDILPHLASKNPQVKEGAVKFLHRCILSTKTPPAPPQVKPLSEALATLLGDGAEPVRNESADTMGALMKIVGERAMNPVIDPLDDLRKAKVKEAFDKAVVKCKVGSAAPPQRAAAPAKAEPPKKKVVAKPKVEEDSEEPPKVPPKLAAKLGAKKPAAAAPQAAAAAKKPAVAAPAKPGAKAAAPPTASDTFKYRFTPEDADERIAELVPSNIVNDFGDANWKLRLAALEEMTTWLEGGIVDGVESELIVRFLAKKGWSEKNFQVSAKLYGILSLLAERSSTFGKASAALCIPHLTEKLGDLKLKKPAGDTLMIFAEKTSLSFVFGQSYEPLSKAKAPKVIADATSWMKDALVEFGIAGLSLRPLIGYLQTALKNSNAAVRTSATNTLVTLKLFAGAAVKDFLDDLNPQLMGTIDKEFEKVDGQAAPVPTRTQADVSPVAAGGGGSSKAADPMEELYPRVDIDKLMVGTTIIVDSKSDAWKTRKEALEKLQGILEANKRFKGNLGDIGQILKARVLDQNKAVQALALDIIARIASGMNKPFEKHTRIFTVTVATVLADQKAPIRTTAMNTLTAMATACEGIDSLVHGLAAALEAQNPLQRSNLLNWMADWFKDHPPAATTDLSDLKTPTVLCLEDRSADVRKAAQVVLPILIQNVGYDAIVKETNPLKPASRSAILAILQGLKPAGGAPAAAAAAPASAPQATAEKPDAAPAGAAKLRTIGVARPLSKAPSAATSRPESRAESEIDVPGAAKLPIKSKLTALKRPTSMLVSPAKVASVASTSSGTPAPFTNSNPDAKKGRLVKDAGRWIIEGGPVRKDLAEFLQGQFDHQASPEVTALLFSQEHNAVNDWVAGMTILADCYTNTLAGDERYGPTSEDMKAILVVNSDLSLKYACLRVHENQSNVVAKTIDVVEAVHALLAAEEVRLSDQEASCFLPSFVHKLGDAREPVRVRVQQIVQRLPKIYSYARIFQALLEHGLRSKNAKTRQGALDELAHILKNAGLSACDPAKAFPVVASMIADKDAAVRKSALGVLSEAYVLEGEKVWSHVGTLSLKDKGQLEERLKRVTTNHPPASPNPALSTPRGPASRLSMGAQRPESPAFASRLARPMSPAVSETGRASPSGTRVTSTSSLSGIAGNRAKTALPSRLGAPRGRAGPPTPVSARPASISSKPEAMAPPPARPATNGHAAPPEPEGPDDMSLIISNVLSHDPSRSVDALKKIQKILEVSPEAGKNDSRYRELADHTEGLIETITLQMSHVFDHDILDPANFRLAKHLIQTLNAFCDHPILSESLSVDSLRGLLEELTLRLLITDESPDGKVKDLSKFINMILLRLFATGRRITIFRSLFLLLLQIVKPFAMNGTTTEDRPAKVAELVLKCIWKLARNIPDDLKNQVLDPVELFPAIEQFLQSIPPNDWRARATNKIPSGDMPLRTVKVIIQHVVAEFREDVYDHLSQAFDDPSATIVYPYVYRILNARPKDDAAAAQSGADMRAPSPGHNRPASPQSTRSSTFTNRARQDSTTSRTSTQPSVSNHYTSGRSTPVLHQPNDAELEEQLNTIWMKASAAENGAMHKDAITDLWNFIKAHPQMKPRVDAMIDGTGGVYMRYIRRALASRQAEDDLRSGGSSSGHRTSVRPDSMDLSQHISSPSSPVRTSGPGSPRRSVPADDETAAKMRHFHDMFNYNGRTSIASNGTSSRGGSIYDGQGINHPGVQAHLESLRRRDSMAFTGQ</sequence>
<feature type="domain" description="TOG" evidence="9">
    <location>
        <begin position="1228"/>
        <end position="1479"/>
    </location>
</feature>
<keyword evidence="4" id="KW-0132">Cell division</keyword>
<feature type="region of interest" description="Disordered" evidence="8">
    <location>
        <begin position="2022"/>
        <end position="2074"/>
    </location>
</feature>
<feature type="region of interest" description="Disordered" evidence="8">
    <location>
        <begin position="514"/>
        <end position="553"/>
    </location>
</feature>
<keyword evidence="6" id="KW-0498">Mitosis</keyword>
<evidence type="ECO:0000256" key="6">
    <source>
        <dbReference type="ARBA" id="ARBA00022776"/>
    </source>
</evidence>
<organism evidence="10 11">
    <name type="scientific">Serendipita vermifera MAFF 305830</name>
    <dbReference type="NCBI Taxonomy" id="933852"/>
    <lineage>
        <taxon>Eukaryota</taxon>
        <taxon>Fungi</taxon>
        <taxon>Dikarya</taxon>
        <taxon>Basidiomycota</taxon>
        <taxon>Agaricomycotina</taxon>
        <taxon>Agaricomycetes</taxon>
        <taxon>Sebacinales</taxon>
        <taxon>Serendipitaceae</taxon>
        <taxon>Serendipita</taxon>
    </lineage>
</organism>
<keyword evidence="3" id="KW-0963">Cytoplasm</keyword>
<dbReference type="InterPro" id="IPR048491">
    <property type="entry name" value="XMAP215_CLASP_TOG"/>
</dbReference>
<evidence type="ECO:0000256" key="2">
    <source>
        <dbReference type="ARBA" id="ARBA00009549"/>
    </source>
</evidence>
<feature type="compositionally biased region" description="Polar residues" evidence="8">
    <location>
        <begin position="2047"/>
        <end position="2064"/>
    </location>
</feature>
<dbReference type="GO" id="GO:0000022">
    <property type="term" value="P:mitotic spindle elongation"/>
    <property type="evidence" value="ECO:0007669"/>
    <property type="project" value="UniProtKB-ARBA"/>
</dbReference>
<proteinExistence type="inferred from homology"/>
<feature type="domain" description="TOG" evidence="9">
    <location>
        <begin position="2"/>
        <end position="236"/>
    </location>
</feature>
<dbReference type="Gene3D" id="1.25.10.10">
    <property type="entry name" value="Leucine-rich Repeat Variant"/>
    <property type="match status" value="5"/>
</dbReference>
<reference evidence="10 11" key="1">
    <citation type="submission" date="2014-04" db="EMBL/GenBank/DDBJ databases">
        <authorList>
            <consortium name="DOE Joint Genome Institute"/>
            <person name="Kuo A."/>
            <person name="Zuccaro A."/>
            <person name="Kohler A."/>
            <person name="Nagy L.G."/>
            <person name="Floudas D."/>
            <person name="Copeland A."/>
            <person name="Barry K.W."/>
            <person name="Cichocki N."/>
            <person name="Veneault-Fourrey C."/>
            <person name="LaButti K."/>
            <person name="Lindquist E.A."/>
            <person name="Lipzen A."/>
            <person name="Lundell T."/>
            <person name="Morin E."/>
            <person name="Murat C."/>
            <person name="Sun H."/>
            <person name="Tunlid A."/>
            <person name="Henrissat B."/>
            <person name="Grigoriev I.V."/>
            <person name="Hibbett D.S."/>
            <person name="Martin F."/>
            <person name="Nordberg H.P."/>
            <person name="Cantor M.N."/>
            <person name="Hua S.X."/>
        </authorList>
    </citation>
    <scope>NUCLEOTIDE SEQUENCE [LARGE SCALE GENOMIC DNA]</scope>
    <source>
        <strain evidence="10 11">MAFF 305830</strain>
    </source>
</reference>
<keyword evidence="5" id="KW-0493">Microtubule</keyword>
<feature type="domain" description="TOG" evidence="9">
    <location>
        <begin position="602"/>
        <end position="834"/>
    </location>
</feature>